<dbReference type="SMART" id="SM00855">
    <property type="entry name" value="PGAM"/>
    <property type="match status" value="1"/>
</dbReference>
<proteinExistence type="predicted"/>
<organism evidence="3 4">
    <name type="scientific">Stackebrandtia nassauensis (strain DSM 44728 / CIP 108903 / NRRL B-16338 / NBRC 102104 / LLR-40K-21)</name>
    <dbReference type="NCBI Taxonomy" id="446470"/>
    <lineage>
        <taxon>Bacteria</taxon>
        <taxon>Bacillati</taxon>
        <taxon>Actinomycetota</taxon>
        <taxon>Actinomycetes</taxon>
        <taxon>Glycomycetales</taxon>
        <taxon>Glycomycetaceae</taxon>
        <taxon>Stackebrandtia</taxon>
    </lineage>
</organism>
<feature type="active site" description="Tele-phosphohistidine intermediate" evidence="1">
    <location>
        <position position="11"/>
    </location>
</feature>
<dbReference type="SUPFAM" id="SSF53254">
    <property type="entry name" value="Phosphoglycerate mutase-like"/>
    <property type="match status" value="1"/>
</dbReference>
<evidence type="ECO:0000313" key="4">
    <source>
        <dbReference type="Proteomes" id="UP000000844"/>
    </source>
</evidence>
<dbReference type="InterPro" id="IPR050275">
    <property type="entry name" value="PGM_Phosphatase"/>
</dbReference>
<reference evidence="3 4" key="1">
    <citation type="journal article" date="2009" name="Stand. Genomic Sci.">
        <title>Complete genome sequence of Stackebrandtia nassauensis type strain (LLR-40K-21).</title>
        <authorList>
            <person name="Munk C."/>
            <person name="Lapidus A."/>
            <person name="Copeland A."/>
            <person name="Jando M."/>
            <person name="Mayilraj S."/>
            <person name="Glavina Del Rio T."/>
            <person name="Nolan M."/>
            <person name="Chen F."/>
            <person name="Lucas S."/>
            <person name="Tice H."/>
            <person name="Cheng J.F."/>
            <person name="Han C."/>
            <person name="Detter J.C."/>
            <person name="Bruce D."/>
            <person name="Goodwin L."/>
            <person name="Chain P."/>
            <person name="Pitluck S."/>
            <person name="Goker M."/>
            <person name="Ovchinikova G."/>
            <person name="Pati A."/>
            <person name="Ivanova N."/>
            <person name="Mavromatis K."/>
            <person name="Chen A."/>
            <person name="Palaniappan K."/>
            <person name="Land M."/>
            <person name="Hauser L."/>
            <person name="Chang Y.J."/>
            <person name="Jeffries C.D."/>
            <person name="Bristow J."/>
            <person name="Eisen J.A."/>
            <person name="Markowitz V."/>
            <person name="Hugenholtz P."/>
            <person name="Kyrpides N.C."/>
            <person name="Klenk H.P."/>
        </authorList>
    </citation>
    <scope>NUCLEOTIDE SEQUENCE [LARGE SCALE GENOMIC DNA]</scope>
    <source>
        <strain evidence="4">DSM 44728 / CIP 108903 / NRRL B-16338 / NBRC 102104 / LLR-40K-21</strain>
    </source>
</reference>
<dbReference type="EMBL" id="CP001778">
    <property type="protein sequence ID" value="ADD43731.1"/>
    <property type="molecule type" value="Genomic_DNA"/>
</dbReference>
<evidence type="ECO:0000256" key="2">
    <source>
        <dbReference type="PIRSR" id="PIRSR613078-2"/>
    </source>
</evidence>
<dbReference type="HOGENOM" id="CLU_033323_8_4_11"/>
<feature type="active site" description="Proton donor/acceptor" evidence="1">
    <location>
        <position position="84"/>
    </location>
</feature>
<evidence type="ECO:0000313" key="3">
    <source>
        <dbReference type="EMBL" id="ADD43731.1"/>
    </source>
</evidence>
<dbReference type="PANTHER" id="PTHR48100">
    <property type="entry name" value="BROAD-SPECIFICITY PHOSPHATASE YOR283W-RELATED"/>
    <property type="match status" value="1"/>
</dbReference>
<dbReference type="KEGG" id="sna:Snas_4079"/>
<dbReference type="STRING" id="446470.Snas_4079"/>
<dbReference type="Proteomes" id="UP000000844">
    <property type="component" value="Chromosome"/>
</dbReference>
<dbReference type="Pfam" id="PF00300">
    <property type="entry name" value="His_Phos_1"/>
    <property type="match status" value="1"/>
</dbReference>
<dbReference type="AlphaFoldDB" id="D3Q0Y1"/>
<dbReference type="GO" id="GO:0016791">
    <property type="term" value="F:phosphatase activity"/>
    <property type="evidence" value="ECO:0007669"/>
    <property type="project" value="TreeGrafter"/>
</dbReference>
<evidence type="ECO:0000256" key="1">
    <source>
        <dbReference type="PIRSR" id="PIRSR613078-1"/>
    </source>
</evidence>
<sequence>MSGTIVLLVRHGETAYHHENRYCGRTDLPLTDVGRQQAAALAAWAGTAGLDAVYSSTLRRAVDTAAPAARAAGVGHETDERLVELDFGLAEGLTATEMAETWPEERADFVADPVANPLPGGEHPRVAIARGRGAVSDVVERHPGGVVLVVCHSTLLRLLTLDLIGDDPSRYRQRFPKVGNTSGAVLRHLGSEQAWELVDFNPVLTEGAPGHQTIT</sequence>
<dbReference type="InterPro" id="IPR029033">
    <property type="entry name" value="His_PPase_superfam"/>
</dbReference>
<dbReference type="RefSeq" id="WP_013019302.1">
    <property type="nucleotide sequence ID" value="NC_013947.1"/>
</dbReference>
<dbReference type="eggNOG" id="COG0406">
    <property type="taxonomic scope" value="Bacteria"/>
</dbReference>
<feature type="binding site" evidence="2">
    <location>
        <position position="60"/>
    </location>
    <ligand>
        <name>substrate</name>
    </ligand>
</feature>
<dbReference type="InterPro" id="IPR013078">
    <property type="entry name" value="His_Pase_superF_clade-1"/>
</dbReference>
<dbReference type="Gene3D" id="3.40.50.1240">
    <property type="entry name" value="Phosphoglycerate mutase-like"/>
    <property type="match status" value="1"/>
</dbReference>
<dbReference type="PANTHER" id="PTHR48100:SF1">
    <property type="entry name" value="HISTIDINE PHOSPHATASE FAMILY PROTEIN-RELATED"/>
    <property type="match status" value="1"/>
</dbReference>
<gene>
    <name evidence="3" type="ordered locus">Snas_4079</name>
</gene>
<dbReference type="CDD" id="cd07067">
    <property type="entry name" value="HP_PGM_like"/>
    <property type="match status" value="1"/>
</dbReference>
<dbReference type="OrthoDB" id="4697614at2"/>
<protein>
    <submittedName>
        <fullName evidence="3">Phosphoglycerate mutase</fullName>
    </submittedName>
</protein>
<keyword evidence="4" id="KW-1185">Reference proteome</keyword>
<accession>D3Q0Y1</accession>
<name>D3Q0Y1_STANL</name>
<dbReference type="GO" id="GO:0005737">
    <property type="term" value="C:cytoplasm"/>
    <property type="evidence" value="ECO:0007669"/>
    <property type="project" value="TreeGrafter"/>
</dbReference>